<sequence>MYVLSQCLSQNRNVSVDKGTRNETNLTNKTSNKRQCNDECWRCGGHGHKKRECIREKQEIRILEKQTTNDPNIEHILPMLVIDNVMERQDAIEICACMWSTLQEKLELTLSNPENKDMKAFKEHFYVVPNLPHNFILSRSSLSQLGYALRLEHEKFEHIQSDEMLEDQDLESVYIDTAEIQKKIECHNIDIETITQNKLVESSYEPLQEYKCTTQKQFQFVSDEALLAQRKYNTDRIRYSFEIGDSVLLFVGDQIVCIKSKLLPKFVCPYTISQRMGPLTLKITSEHSFEKVVHVSKLRKLYIENGNNESEALAEELPPFEPFCHYSL</sequence>
<dbReference type="GO" id="GO:0008270">
    <property type="term" value="F:zinc ion binding"/>
    <property type="evidence" value="ECO:0007669"/>
    <property type="project" value="UniProtKB-KW"/>
</dbReference>
<feature type="domain" description="CCHC-type" evidence="2">
    <location>
        <begin position="40"/>
        <end position="53"/>
    </location>
</feature>
<dbReference type="InterPro" id="IPR001878">
    <property type="entry name" value="Znf_CCHC"/>
</dbReference>
<dbReference type="OrthoDB" id="1939135at2759"/>
<dbReference type="PROSITE" id="PS50158">
    <property type="entry name" value="ZF_CCHC"/>
    <property type="match status" value="1"/>
</dbReference>
<comment type="caution">
    <text evidence="3">The sequence shown here is derived from an EMBL/GenBank/DDBJ whole genome shotgun (WGS) entry which is preliminary data.</text>
</comment>
<dbReference type="GO" id="GO:0003676">
    <property type="term" value="F:nucleic acid binding"/>
    <property type="evidence" value="ECO:0007669"/>
    <property type="project" value="InterPro"/>
</dbReference>
<keyword evidence="1" id="KW-0479">Metal-binding</keyword>
<keyword evidence="4" id="KW-1185">Reference proteome</keyword>
<dbReference type="EMBL" id="ASPP01037175">
    <property type="protein sequence ID" value="ETO01895.1"/>
    <property type="molecule type" value="Genomic_DNA"/>
</dbReference>
<gene>
    <name evidence="3" type="ORF">RFI_35546</name>
</gene>
<keyword evidence="1" id="KW-0862">Zinc</keyword>
<evidence type="ECO:0000259" key="2">
    <source>
        <dbReference type="PROSITE" id="PS50158"/>
    </source>
</evidence>
<evidence type="ECO:0000313" key="3">
    <source>
        <dbReference type="EMBL" id="ETO01895.1"/>
    </source>
</evidence>
<evidence type="ECO:0000256" key="1">
    <source>
        <dbReference type="PROSITE-ProRule" id="PRU00047"/>
    </source>
</evidence>
<accession>X6LMH5</accession>
<dbReference type="AlphaFoldDB" id="X6LMH5"/>
<keyword evidence="1" id="KW-0863">Zinc-finger</keyword>
<protein>
    <recommendedName>
        <fullName evidence="2">CCHC-type domain-containing protein</fullName>
    </recommendedName>
</protein>
<dbReference type="Proteomes" id="UP000023152">
    <property type="component" value="Unassembled WGS sequence"/>
</dbReference>
<name>X6LMH5_RETFI</name>
<reference evidence="3 4" key="1">
    <citation type="journal article" date="2013" name="Curr. Biol.">
        <title>The Genome of the Foraminiferan Reticulomyxa filosa.</title>
        <authorList>
            <person name="Glockner G."/>
            <person name="Hulsmann N."/>
            <person name="Schleicher M."/>
            <person name="Noegel A.A."/>
            <person name="Eichinger L."/>
            <person name="Gallinger C."/>
            <person name="Pawlowski J."/>
            <person name="Sierra R."/>
            <person name="Euteneuer U."/>
            <person name="Pillet L."/>
            <person name="Moustafa A."/>
            <person name="Platzer M."/>
            <person name="Groth M."/>
            <person name="Szafranski K."/>
            <person name="Schliwa M."/>
        </authorList>
    </citation>
    <scope>NUCLEOTIDE SEQUENCE [LARGE SCALE GENOMIC DNA]</scope>
</reference>
<evidence type="ECO:0000313" key="4">
    <source>
        <dbReference type="Proteomes" id="UP000023152"/>
    </source>
</evidence>
<proteinExistence type="predicted"/>
<organism evidence="3 4">
    <name type="scientific">Reticulomyxa filosa</name>
    <dbReference type="NCBI Taxonomy" id="46433"/>
    <lineage>
        <taxon>Eukaryota</taxon>
        <taxon>Sar</taxon>
        <taxon>Rhizaria</taxon>
        <taxon>Retaria</taxon>
        <taxon>Foraminifera</taxon>
        <taxon>Monothalamids</taxon>
        <taxon>Reticulomyxidae</taxon>
        <taxon>Reticulomyxa</taxon>
    </lineage>
</organism>